<proteinExistence type="predicted"/>
<feature type="domain" description="Flavin reductase like" evidence="2">
    <location>
        <begin position="15"/>
        <end position="164"/>
    </location>
</feature>
<dbReference type="SMART" id="SM00903">
    <property type="entry name" value="Flavin_Reduct"/>
    <property type="match status" value="1"/>
</dbReference>
<reference evidence="4" key="1">
    <citation type="journal article" date="2019" name="Int. J. Syst. Evol. Microbiol.">
        <title>The Global Catalogue of Microorganisms (GCM) 10K type strain sequencing project: providing services to taxonomists for standard genome sequencing and annotation.</title>
        <authorList>
            <consortium name="The Broad Institute Genomics Platform"/>
            <consortium name="The Broad Institute Genome Sequencing Center for Infectious Disease"/>
            <person name="Wu L."/>
            <person name="Ma J."/>
        </authorList>
    </citation>
    <scope>NUCLEOTIDE SEQUENCE [LARGE SCALE GENOMIC DNA]</scope>
    <source>
        <strain evidence="4">KCTC 42280</strain>
    </source>
</reference>
<dbReference type="EMBL" id="BMZR01000001">
    <property type="protein sequence ID" value="GHD27846.1"/>
    <property type="molecule type" value="Genomic_DNA"/>
</dbReference>
<dbReference type="Pfam" id="PF01613">
    <property type="entry name" value="Flavin_Reduct"/>
    <property type="match status" value="1"/>
</dbReference>
<evidence type="ECO:0000313" key="3">
    <source>
        <dbReference type="EMBL" id="GHD27846.1"/>
    </source>
</evidence>
<dbReference type="PANTHER" id="PTHR30466:SF1">
    <property type="entry name" value="FMN REDUCTASE (NADH) RUTF"/>
    <property type="match status" value="1"/>
</dbReference>
<dbReference type="InterPro" id="IPR002563">
    <property type="entry name" value="Flavin_Rdtase-like_dom"/>
</dbReference>
<dbReference type="SUPFAM" id="SSF50475">
    <property type="entry name" value="FMN-binding split barrel"/>
    <property type="match status" value="1"/>
</dbReference>
<gene>
    <name evidence="3" type="primary">rutF</name>
    <name evidence="3" type="ORF">GCM10016272_06520</name>
</gene>
<keyword evidence="1" id="KW-0560">Oxidoreductase</keyword>
<name>A0ABQ3GQL4_9GAMM</name>
<evidence type="ECO:0000313" key="4">
    <source>
        <dbReference type="Proteomes" id="UP000610203"/>
    </source>
</evidence>
<dbReference type="PANTHER" id="PTHR30466">
    <property type="entry name" value="FLAVIN REDUCTASE"/>
    <property type="match status" value="1"/>
</dbReference>
<comment type="caution">
    <text evidence="3">The sequence shown here is derived from an EMBL/GenBank/DDBJ whole genome shotgun (WGS) entry which is preliminary data.</text>
</comment>
<dbReference type="Proteomes" id="UP000610203">
    <property type="component" value="Unassembled WGS sequence"/>
</dbReference>
<keyword evidence="4" id="KW-1185">Reference proteome</keyword>
<evidence type="ECO:0000256" key="1">
    <source>
        <dbReference type="ARBA" id="ARBA00023002"/>
    </source>
</evidence>
<dbReference type="InterPro" id="IPR050268">
    <property type="entry name" value="NADH-dep_flavin_reductase"/>
</dbReference>
<protein>
    <submittedName>
        <fullName evidence="3">Flavin reductase</fullName>
    </submittedName>
</protein>
<dbReference type="InterPro" id="IPR012349">
    <property type="entry name" value="Split_barrel_FMN-bd"/>
</dbReference>
<sequence length="171" mass="18472">MSKDMIEATDFRDAMSLLTSAVNVVTTKGSSGIHGFTASAVCSVTDTPPTLLVCMNQTSRSHAHFLENKTLSVNVLGAHHEPISNAFASKLSSEERFKQGVWTQLATGAPVLEDALVSFDCEIQDIQEVGTHSVFMCRVVAIKHAVSQGGTDESLVYFNRAYHQVGQIEIA</sequence>
<dbReference type="Gene3D" id="2.30.110.10">
    <property type="entry name" value="Electron Transport, Fmn-binding Protein, Chain A"/>
    <property type="match status" value="1"/>
</dbReference>
<organism evidence="3 4">
    <name type="scientific">Psychrobacter glaciei</name>
    <dbReference type="NCBI Taxonomy" id="619771"/>
    <lineage>
        <taxon>Bacteria</taxon>
        <taxon>Pseudomonadati</taxon>
        <taxon>Pseudomonadota</taxon>
        <taxon>Gammaproteobacteria</taxon>
        <taxon>Moraxellales</taxon>
        <taxon>Moraxellaceae</taxon>
        <taxon>Psychrobacter</taxon>
    </lineage>
</organism>
<accession>A0ABQ3GQL4</accession>
<evidence type="ECO:0000259" key="2">
    <source>
        <dbReference type="SMART" id="SM00903"/>
    </source>
</evidence>